<proteinExistence type="inferred from homology"/>
<protein>
    <recommendedName>
        <fullName evidence="4">Reverse transcriptase domain-containing protein</fullName>
    </recommendedName>
</protein>
<feature type="region of interest" description="Disordered" evidence="2">
    <location>
        <begin position="1"/>
        <end position="22"/>
    </location>
</feature>
<dbReference type="EMBL" id="FR695879">
    <property type="protein sequence ID" value="CBX31834.1"/>
    <property type="molecule type" value="Genomic_DNA"/>
</dbReference>
<dbReference type="SUPFAM" id="SSF56672">
    <property type="entry name" value="DNA/RNA polymerases"/>
    <property type="match status" value="1"/>
</dbReference>
<dbReference type="PANTHER" id="PTHR34047:SF8">
    <property type="entry name" value="PROTEIN YKFC"/>
    <property type="match status" value="1"/>
</dbReference>
<evidence type="ECO:0000256" key="2">
    <source>
        <dbReference type="SAM" id="MobiDB-lite"/>
    </source>
</evidence>
<dbReference type="InterPro" id="IPR051083">
    <property type="entry name" value="GrpII_Intron_Splice-Mob/Def"/>
</dbReference>
<reference evidence="3" key="1">
    <citation type="journal article" date="2011" name="Environ. Microbiol.">
        <title>Genomic insights into the metabolic potential of the polycyclic aromatic hydrocarbon degrading sulfate-reducing Deltaproteobacterium N47.</title>
        <authorList>
            <person name="Bergmann F."/>
            <person name="Selesi D."/>
            <person name="Weinmaier T."/>
            <person name="Tischler P."/>
            <person name="Rattei T."/>
            <person name="Meckenstock R.U."/>
        </authorList>
    </citation>
    <scope>NUCLEOTIDE SEQUENCE</scope>
</reference>
<accession>E1YMP0</accession>
<name>E1YMP0_9BACT</name>
<sequence length="180" mass="20439">MMNEHGKSDNPIVPRKLPNKGNMSAEAMEERGLTKGNSSEQNMLRTQGRVGVQTALGRIRKAVEKDRKQKLTALYHHVYNVDMLRESYYAIKRKAAPGVDNVTWSYYGENLEQNLRGLSNRLKRCAYRAQPTKRSYVPKADGGKRPIGVSVIEDKIVQRASVLVLNQIYELDFTGFSYGF</sequence>
<evidence type="ECO:0000313" key="3">
    <source>
        <dbReference type="EMBL" id="CBX31834.1"/>
    </source>
</evidence>
<evidence type="ECO:0008006" key="4">
    <source>
        <dbReference type="Google" id="ProtNLM"/>
    </source>
</evidence>
<evidence type="ECO:0000256" key="1">
    <source>
        <dbReference type="ARBA" id="ARBA00034120"/>
    </source>
</evidence>
<gene>
    <name evidence="3" type="ORF">N47_N26590</name>
</gene>
<dbReference type="AlphaFoldDB" id="E1YMP0"/>
<dbReference type="PANTHER" id="PTHR34047">
    <property type="entry name" value="NUCLEAR INTRON MATURASE 1, MITOCHONDRIAL-RELATED"/>
    <property type="match status" value="1"/>
</dbReference>
<dbReference type="InterPro" id="IPR043502">
    <property type="entry name" value="DNA/RNA_pol_sf"/>
</dbReference>
<organism evidence="3">
    <name type="scientific">uncultured Desulfobacterium sp</name>
    <dbReference type="NCBI Taxonomy" id="201089"/>
    <lineage>
        <taxon>Bacteria</taxon>
        <taxon>Pseudomonadati</taxon>
        <taxon>Thermodesulfobacteriota</taxon>
        <taxon>Desulfobacteria</taxon>
        <taxon>Desulfobacterales</taxon>
        <taxon>Desulfobacteriaceae</taxon>
        <taxon>Desulfobacterium</taxon>
        <taxon>environmental samples</taxon>
    </lineage>
</organism>
<comment type="similarity">
    <text evidence="1">Belongs to the bacterial reverse transcriptase family.</text>
</comment>